<dbReference type="InterPro" id="IPR051532">
    <property type="entry name" value="Ester_Hydrolysis_Enzymes"/>
</dbReference>
<evidence type="ECO:0000313" key="3">
    <source>
        <dbReference type="EMBL" id="MEK7951476.1"/>
    </source>
</evidence>
<dbReference type="Pfam" id="PF13472">
    <property type="entry name" value="Lipase_GDSL_2"/>
    <property type="match status" value="1"/>
</dbReference>
<feature type="chain" id="PRO_5045215888" evidence="1">
    <location>
        <begin position="27"/>
        <end position="246"/>
    </location>
</feature>
<feature type="domain" description="SGNH hydrolase-type esterase" evidence="2">
    <location>
        <begin position="56"/>
        <end position="220"/>
    </location>
</feature>
<reference evidence="3 4" key="1">
    <citation type="submission" date="2024-04" db="EMBL/GenBank/DDBJ databases">
        <title>Luteolibacter sp. isolated from soil.</title>
        <authorList>
            <person name="An J."/>
        </authorList>
    </citation>
    <scope>NUCLEOTIDE SEQUENCE [LARGE SCALE GENOMIC DNA]</scope>
    <source>
        <strain evidence="3 4">Y139</strain>
    </source>
</reference>
<evidence type="ECO:0000256" key="1">
    <source>
        <dbReference type="SAM" id="SignalP"/>
    </source>
</evidence>
<dbReference type="SUPFAM" id="SSF52266">
    <property type="entry name" value="SGNH hydrolase"/>
    <property type="match status" value="1"/>
</dbReference>
<gene>
    <name evidence="3" type="ORF">WKV53_13245</name>
</gene>
<dbReference type="EMBL" id="JBBUKT010000004">
    <property type="protein sequence ID" value="MEK7951476.1"/>
    <property type="molecule type" value="Genomic_DNA"/>
</dbReference>
<keyword evidence="4" id="KW-1185">Reference proteome</keyword>
<comment type="caution">
    <text evidence="3">The sequence shown here is derived from an EMBL/GenBank/DDBJ whole genome shotgun (WGS) entry which is preliminary data.</text>
</comment>
<name>A0ABU9AUN6_9BACT</name>
<accession>A0ABU9AUN6</accession>
<organism evidence="3 4">
    <name type="scientific">Luteolibacter soli</name>
    <dbReference type="NCBI Taxonomy" id="3135280"/>
    <lineage>
        <taxon>Bacteria</taxon>
        <taxon>Pseudomonadati</taxon>
        <taxon>Verrucomicrobiota</taxon>
        <taxon>Verrucomicrobiia</taxon>
        <taxon>Verrucomicrobiales</taxon>
        <taxon>Verrucomicrobiaceae</taxon>
        <taxon>Luteolibacter</taxon>
    </lineage>
</organism>
<dbReference type="PANTHER" id="PTHR30383">
    <property type="entry name" value="THIOESTERASE 1/PROTEASE 1/LYSOPHOSPHOLIPASE L1"/>
    <property type="match status" value="1"/>
</dbReference>
<evidence type="ECO:0000313" key="4">
    <source>
        <dbReference type="Proteomes" id="UP001371305"/>
    </source>
</evidence>
<sequence>MIRSLLKRLRALLLPLLLTVAAYATAEETPLPATVFKNLQSGKKQTVVIYGTSLSINGAWAKAVQEYFDKEFPGQVTFTNAAKAGMHSNWGVENLQKRVLDRHPDLVFIEFSANDAATKHNISREKSEANLDQMVQALRKQNPEINLILQTMNPAWDSPSNPAKKYGTDRPELESYYDVYRSYAQKNHLPLADHYPNWAKIKKDDPQRYEKNVADGIHPQSEPSLAVTWPTIRDLLEKARTEAKKK</sequence>
<feature type="signal peptide" evidence="1">
    <location>
        <begin position="1"/>
        <end position="26"/>
    </location>
</feature>
<evidence type="ECO:0000259" key="2">
    <source>
        <dbReference type="Pfam" id="PF13472"/>
    </source>
</evidence>
<dbReference type="InterPro" id="IPR013830">
    <property type="entry name" value="SGNH_hydro"/>
</dbReference>
<keyword evidence="1" id="KW-0732">Signal</keyword>
<dbReference type="CDD" id="cd00229">
    <property type="entry name" value="SGNH_hydrolase"/>
    <property type="match status" value="1"/>
</dbReference>
<protein>
    <submittedName>
        <fullName evidence="3">SGNH/GDSL hydrolase family protein</fullName>
    </submittedName>
</protein>
<dbReference type="RefSeq" id="WP_341405080.1">
    <property type="nucleotide sequence ID" value="NZ_JBBUKT010000004.1"/>
</dbReference>
<keyword evidence="3" id="KW-0378">Hydrolase</keyword>
<dbReference type="PANTHER" id="PTHR30383:SF5">
    <property type="entry name" value="SGNH HYDROLASE-TYPE ESTERASE DOMAIN-CONTAINING PROTEIN"/>
    <property type="match status" value="1"/>
</dbReference>
<proteinExistence type="predicted"/>
<dbReference type="GO" id="GO:0016787">
    <property type="term" value="F:hydrolase activity"/>
    <property type="evidence" value="ECO:0007669"/>
    <property type="project" value="UniProtKB-KW"/>
</dbReference>
<dbReference type="Gene3D" id="3.40.50.1110">
    <property type="entry name" value="SGNH hydrolase"/>
    <property type="match status" value="1"/>
</dbReference>
<dbReference type="Proteomes" id="UP001371305">
    <property type="component" value="Unassembled WGS sequence"/>
</dbReference>
<dbReference type="InterPro" id="IPR036514">
    <property type="entry name" value="SGNH_hydro_sf"/>
</dbReference>